<feature type="non-terminal residue" evidence="2">
    <location>
        <position position="1"/>
    </location>
</feature>
<dbReference type="OrthoDB" id="2446286at2759"/>
<evidence type="ECO:0000313" key="3">
    <source>
        <dbReference type="Proteomes" id="UP000789405"/>
    </source>
</evidence>
<name>A0A9N9JUG6_9GLOM</name>
<dbReference type="GO" id="GO:0003723">
    <property type="term" value="F:RNA binding"/>
    <property type="evidence" value="ECO:0007669"/>
    <property type="project" value="InterPro"/>
</dbReference>
<organism evidence="2 3">
    <name type="scientific">Dentiscutata erythropus</name>
    <dbReference type="NCBI Taxonomy" id="1348616"/>
    <lineage>
        <taxon>Eukaryota</taxon>
        <taxon>Fungi</taxon>
        <taxon>Fungi incertae sedis</taxon>
        <taxon>Mucoromycota</taxon>
        <taxon>Glomeromycotina</taxon>
        <taxon>Glomeromycetes</taxon>
        <taxon>Diversisporales</taxon>
        <taxon>Gigasporaceae</taxon>
        <taxon>Dentiscutata</taxon>
    </lineage>
</organism>
<evidence type="ECO:0000259" key="1">
    <source>
        <dbReference type="Pfam" id="PF00910"/>
    </source>
</evidence>
<evidence type="ECO:0000313" key="2">
    <source>
        <dbReference type="EMBL" id="CAG8796605.1"/>
    </source>
</evidence>
<keyword evidence="3" id="KW-1185">Reference proteome</keyword>
<dbReference type="Pfam" id="PF00910">
    <property type="entry name" value="RNA_helicase"/>
    <property type="match status" value="1"/>
</dbReference>
<protein>
    <submittedName>
        <fullName evidence="2">16519_t:CDS:1</fullName>
    </submittedName>
</protein>
<gene>
    <name evidence="2" type="ORF">DERYTH_LOCUS22517</name>
</gene>
<dbReference type="Gene3D" id="3.40.50.300">
    <property type="entry name" value="P-loop containing nucleotide triphosphate hydrolases"/>
    <property type="match status" value="1"/>
</dbReference>
<dbReference type="InterPro" id="IPR000605">
    <property type="entry name" value="Helicase_SF3_ssDNA/RNA_vir"/>
</dbReference>
<proteinExistence type="predicted"/>
<dbReference type="InterPro" id="IPR027417">
    <property type="entry name" value="P-loop_NTPase"/>
</dbReference>
<accession>A0A9N9JUG6</accession>
<dbReference type="GO" id="GO:0003724">
    <property type="term" value="F:RNA helicase activity"/>
    <property type="evidence" value="ECO:0007669"/>
    <property type="project" value="InterPro"/>
</dbReference>
<feature type="non-terminal residue" evidence="2">
    <location>
        <position position="315"/>
    </location>
</feature>
<dbReference type="EMBL" id="CAJVPY010031459">
    <property type="protein sequence ID" value="CAG8796605.1"/>
    <property type="molecule type" value="Genomic_DNA"/>
</dbReference>
<comment type="caution">
    <text evidence="2">The sequence shown here is derived from an EMBL/GenBank/DDBJ whole genome shotgun (WGS) entry which is preliminary data.</text>
</comment>
<dbReference type="AlphaFoldDB" id="A0A9N9JUG6"/>
<dbReference type="SUPFAM" id="SSF52540">
    <property type="entry name" value="P-loop containing nucleoside triphosphate hydrolases"/>
    <property type="match status" value="1"/>
</dbReference>
<sequence length="315" mass="37001">GSSDDTVDKLNMIKLDNEYKKQQLIEDLKNGTRYKDFLKNLDKLPTSVLDSVLGLKTISKDLDELGNQLKYIPEKKFYPKNFLFYGDSGSGKTSLIQKISKILSKGKDICKKANDSKYFDEYNNQEVICKQELSHDTWKFQDLLNLCEKDECIIKQRNKKPIEVVSKYNIFTAQDLFDDIFSFRKRFFDNRVYIKKPDKPGDLLDFINGRFHIKFAEDVNIEEAKRYVYDDDFENLYEHDGDVFMKREINMNVVLGGVIGNVDVDNHSFTVYNRYWIGDLPSNIIIPNNIESLHKNLRQKLHWVETKPINFIENN</sequence>
<dbReference type="Proteomes" id="UP000789405">
    <property type="component" value="Unassembled WGS sequence"/>
</dbReference>
<reference evidence="2" key="1">
    <citation type="submission" date="2021-06" db="EMBL/GenBank/DDBJ databases">
        <authorList>
            <person name="Kallberg Y."/>
            <person name="Tangrot J."/>
            <person name="Rosling A."/>
        </authorList>
    </citation>
    <scope>NUCLEOTIDE SEQUENCE</scope>
    <source>
        <strain evidence="2">MA453B</strain>
    </source>
</reference>
<feature type="domain" description="Helicase superfamily 3 single-stranded DNA/RNA virus" evidence="1">
    <location>
        <begin position="83"/>
        <end position="172"/>
    </location>
</feature>